<reference evidence="7 8" key="1">
    <citation type="submission" date="2019-05" db="EMBL/GenBank/DDBJ databases">
        <title>Mikania micrantha, genome provides insights into the molecular mechanism of rapid growth.</title>
        <authorList>
            <person name="Liu B."/>
        </authorList>
    </citation>
    <scope>NUCLEOTIDE SEQUENCE [LARGE SCALE GENOMIC DNA]</scope>
    <source>
        <strain evidence="7">NLD-2019</strain>
        <tissue evidence="7">Leaf</tissue>
    </source>
</reference>
<dbReference type="InterPro" id="IPR006671">
    <property type="entry name" value="Cyclin_N"/>
</dbReference>
<dbReference type="InterPro" id="IPR036915">
    <property type="entry name" value="Cyclin-like_sf"/>
</dbReference>
<comment type="similarity">
    <text evidence="1">Belongs to the cyclin family. Cyclin D subfamily.</text>
</comment>
<dbReference type="SMART" id="SM00385">
    <property type="entry name" value="CYCLIN"/>
    <property type="match status" value="1"/>
</dbReference>
<evidence type="ECO:0000256" key="5">
    <source>
        <dbReference type="RuleBase" id="RU000383"/>
    </source>
</evidence>
<dbReference type="Proteomes" id="UP000326396">
    <property type="component" value="Linkage Group LG2"/>
</dbReference>
<dbReference type="PROSITE" id="PS00292">
    <property type="entry name" value="CYCLINS"/>
    <property type="match status" value="1"/>
</dbReference>
<dbReference type="GO" id="GO:0051301">
    <property type="term" value="P:cell division"/>
    <property type="evidence" value="ECO:0007669"/>
    <property type="project" value="UniProtKB-KW"/>
</dbReference>
<feature type="domain" description="Cyclin-like" evidence="6">
    <location>
        <begin position="101"/>
        <end position="188"/>
    </location>
</feature>
<keyword evidence="2" id="KW-0132">Cell division</keyword>
<comment type="caution">
    <text evidence="7">The sequence shown here is derived from an EMBL/GenBank/DDBJ whole genome shotgun (WGS) entry which is preliminary data.</text>
</comment>
<keyword evidence="8" id="KW-1185">Reference proteome</keyword>
<protein>
    <recommendedName>
        <fullName evidence="6">Cyclin-like domain-containing protein</fullName>
    </recommendedName>
</protein>
<dbReference type="InterPro" id="IPR039361">
    <property type="entry name" value="Cyclin"/>
</dbReference>
<dbReference type="Gene3D" id="1.10.472.10">
    <property type="entry name" value="Cyclin-like"/>
    <property type="match status" value="2"/>
</dbReference>
<keyword evidence="3 5" id="KW-0195">Cyclin</keyword>
<accession>A0A5N6NGT1</accession>
<name>A0A5N6NGT1_9ASTR</name>
<dbReference type="AlphaFoldDB" id="A0A5N6NGT1"/>
<dbReference type="FunFam" id="1.10.472.10:FF:000040">
    <property type="entry name" value="D6-type cyclin"/>
    <property type="match status" value="1"/>
</dbReference>
<evidence type="ECO:0000313" key="8">
    <source>
        <dbReference type="Proteomes" id="UP000326396"/>
    </source>
</evidence>
<dbReference type="InterPro" id="IPR013763">
    <property type="entry name" value="Cyclin-like_dom"/>
</dbReference>
<proteinExistence type="inferred from homology"/>
<dbReference type="Pfam" id="PF00134">
    <property type="entry name" value="Cyclin_N"/>
    <property type="match status" value="1"/>
</dbReference>
<organism evidence="7 8">
    <name type="scientific">Mikania micrantha</name>
    <name type="common">bitter vine</name>
    <dbReference type="NCBI Taxonomy" id="192012"/>
    <lineage>
        <taxon>Eukaryota</taxon>
        <taxon>Viridiplantae</taxon>
        <taxon>Streptophyta</taxon>
        <taxon>Embryophyta</taxon>
        <taxon>Tracheophyta</taxon>
        <taxon>Spermatophyta</taxon>
        <taxon>Magnoliopsida</taxon>
        <taxon>eudicotyledons</taxon>
        <taxon>Gunneridae</taxon>
        <taxon>Pentapetalae</taxon>
        <taxon>asterids</taxon>
        <taxon>campanulids</taxon>
        <taxon>Asterales</taxon>
        <taxon>Asteraceae</taxon>
        <taxon>Asteroideae</taxon>
        <taxon>Heliantheae alliance</taxon>
        <taxon>Eupatorieae</taxon>
        <taxon>Mikania</taxon>
    </lineage>
</organism>
<evidence type="ECO:0000256" key="3">
    <source>
        <dbReference type="ARBA" id="ARBA00023127"/>
    </source>
</evidence>
<sequence length="310" mass="35215">MAPSLDCFAYSLLCAEDNIFNDDDDEDDDNVSWDHQDINPNQRFVKHLEIEQNFLDFPLQTDESMNLLLEKECEQYVGFPDYLNKMKNGDLDFDARQEAVDWITKVPAHFNFGPVTVYLSVNYLDRFLAVHELPAKAWMMQLLAVACLSLATKMEETEMPFISDLQVYGSRFVFEPKIIMKMELFVLTTLKWRMHAVTPFSFIDDFLGKVISGQPSSKSLILTSTQLILCLIKGMEFLEFRPSEIAAAVAIQVVGSTQISALVPYVQKEKILKCIELLKKFEGGCTRSLMCGTLTSMPESPIGPQHMGHP</sequence>
<gene>
    <name evidence="7" type="ORF">E3N88_23739</name>
</gene>
<dbReference type="PANTHER" id="PTHR10177">
    <property type="entry name" value="CYCLINS"/>
    <property type="match status" value="1"/>
</dbReference>
<evidence type="ECO:0000256" key="4">
    <source>
        <dbReference type="ARBA" id="ARBA00023306"/>
    </source>
</evidence>
<dbReference type="EMBL" id="SZYD01000012">
    <property type="protein sequence ID" value="KAD4586138.1"/>
    <property type="molecule type" value="Genomic_DNA"/>
</dbReference>
<evidence type="ECO:0000256" key="2">
    <source>
        <dbReference type="ARBA" id="ARBA00022618"/>
    </source>
</evidence>
<dbReference type="CDD" id="cd20543">
    <property type="entry name" value="CYCLIN_AtCycD-like_rpt1"/>
    <property type="match status" value="1"/>
</dbReference>
<evidence type="ECO:0000313" key="7">
    <source>
        <dbReference type="EMBL" id="KAD4586138.1"/>
    </source>
</evidence>
<evidence type="ECO:0000256" key="1">
    <source>
        <dbReference type="ARBA" id="ARBA00009065"/>
    </source>
</evidence>
<dbReference type="SUPFAM" id="SSF47954">
    <property type="entry name" value="Cyclin-like"/>
    <property type="match status" value="2"/>
</dbReference>
<dbReference type="InterPro" id="IPR004367">
    <property type="entry name" value="Cyclin_C-dom"/>
</dbReference>
<dbReference type="CDD" id="cd20544">
    <property type="entry name" value="CYCLIN_AtCycD-like_rpt2"/>
    <property type="match status" value="1"/>
</dbReference>
<dbReference type="Pfam" id="PF02984">
    <property type="entry name" value="Cyclin_C"/>
    <property type="match status" value="1"/>
</dbReference>
<dbReference type="OrthoDB" id="5590282at2759"/>
<dbReference type="FunFam" id="1.10.472.10:FF:000060">
    <property type="entry name" value="D6-type cyclin"/>
    <property type="match status" value="1"/>
</dbReference>
<evidence type="ECO:0000259" key="6">
    <source>
        <dbReference type="SMART" id="SM00385"/>
    </source>
</evidence>
<dbReference type="InterPro" id="IPR048258">
    <property type="entry name" value="Cyclins_cyclin-box"/>
</dbReference>
<keyword evidence="4" id="KW-0131">Cell cycle</keyword>